<name>A0ABW1WK09_9HYPH</name>
<protein>
    <recommendedName>
        <fullName evidence="4">Flagellar FliJ protein</fullName>
    </recommendedName>
</protein>
<evidence type="ECO:0000313" key="2">
    <source>
        <dbReference type="EMBL" id="MFC6388380.1"/>
    </source>
</evidence>
<evidence type="ECO:0008006" key="4">
    <source>
        <dbReference type="Google" id="ProtNLM"/>
    </source>
</evidence>
<keyword evidence="3" id="KW-1185">Reference proteome</keyword>
<dbReference type="RefSeq" id="WP_192282900.1">
    <property type="nucleotide sequence ID" value="NZ_JBHSTT010000010.1"/>
</dbReference>
<organism evidence="2 3">
    <name type="scientific">Methylorubrum zatmanii</name>
    <dbReference type="NCBI Taxonomy" id="29429"/>
    <lineage>
        <taxon>Bacteria</taxon>
        <taxon>Pseudomonadati</taxon>
        <taxon>Pseudomonadota</taxon>
        <taxon>Alphaproteobacteria</taxon>
        <taxon>Hyphomicrobiales</taxon>
        <taxon>Methylobacteriaceae</taxon>
        <taxon>Methylorubrum</taxon>
    </lineage>
</organism>
<reference evidence="3" key="1">
    <citation type="journal article" date="2019" name="Int. J. Syst. Evol. Microbiol.">
        <title>The Global Catalogue of Microorganisms (GCM) 10K type strain sequencing project: providing services to taxonomists for standard genome sequencing and annotation.</title>
        <authorList>
            <consortium name="The Broad Institute Genomics Platform"/>
            <consortium name="The Broad Institute Genome Sequencing Center for Infectious Disease"/>
            <person name="Wu L."/>
            <person name="Ma J."/>
        </authorList>
    </citation>
    <scope>NUCLEOTIDE SEQUENCE [LARGE SCALE GENOMIC DNA]</scope>
    <source>
        <strain evidence="3">CCUG 36916</strain>
    </source>
</reference>
<dbReference type="EMBL" id="JBHSTT010000010">
    <property type="protein sequence ID" value="MFC6388380.1"/>
    <property type="molecule type" value="Genomic_DNA"/>
</dbReference>
<feature type="region of interest" description="Disordered" evidence="1">
    <location>
        <begin position="25"/>
        <end position="73"/>
    </location>
</feature>
<comment type="caution">
    <text evidence="2">The sequence shown here is derived from an EMBL/GenBank/DDBJ whole genome shotgun (WGS) entry which is preliminary data.</text>
</comment>
<accession>A0ABW1WK09</accession>
<evidence type="ECO:0000256" key="1">
    <source>
        <dbReference type="SAM" id="MobiDB-lite"/>
    </source>
</evidence>
<gene>
    <name evidence="2" type="ORF">ACFQDP_03270</name>
</gene>
<dbReference type="Proteomes" id="UP001596237">
    <property type="component" value="Unassembled WGS sequence"/>
</dbReference>
<proteinExistence type="predicted"/>
<sequence>MSWLLPHADPAAAHRRLDAAVSGALNASEETARAARDLRASTDRTRESARQIEEGSRRRIQAQETRRQARAATAAEDRMMDYFERLRAETGRARKGHA</sequence>
<evidence type="ECO:0000313" key="3">
    <source>
        <dbReference type="Proteomes" id="UP001596237"/>
    </source>
</evidence>
<feature type="compositionally biased region" description="Basic and acidic residues" evidence="1">
    <location>
        <begin position="30"/>
        <end position="57"/>
    </location>
</feature>